<gene>
    <name evidence="10" type="ORF">BGZ97_009308</name>
</gene>
<dbReference type="GO" id="GO:0006508">
    <property type="term" value="P:proteolysis"/>
    <property type="evidence" value="ECO:0007669"/>
    <property type="project" value="UniProtKB-KW"/>
</dbReference>
<keyword evidence="4 5" id="KW-0720">Serine protease</keyword>
<dbReference type="PROSITE" id="PS00138">
    <property type="entry name" value="SUBTILASE_SER"/>
    <property type="match status" value="1"/>
</dbReference>
<reference evidence="10" key="1">
    <citation type="journal article" date="2020" name="Fungal Divers.">
        <title>Resolving the Mortierellaceae phylogeny through synthesis of multi-gene phylogenetics and phylogenomics.</title>
        <authorList>
            <person name="Vandepol N."/>
            <person name="Liber J."/>
            <person name="Desiro A."/>
            <person name="Na H."/>
            <person name="Kennedy M."/>
            <person name="Barry K."/>
            <person name="Grigoriev I.V."/>
            <person name="Miller A.N."/>
            <person name="O'Donnell K."/>
            <person name="Stajich J.E."/>
            <person name="Bonito G."/>
        </authorList>
    </citation>
    <scope>NUCLEOTIDE SEQUENCE</scope>
    <source>
        <strain evidence="10">NVP60</strain>
    </source>
</reference>
<keyword evidence="11" id="KW-1185">Reference proteome</keyword>
<comment type="caution">
    <text evidence="10">The sequence shown here is derived from an EMBL/GenBank/DDBJ whole genome shotgun (WGS) entry which is preliminary data.</text>
</comment>
<dbReference type="FunFam" id="3.40.50.200:FF:000007">
    <property type="entry name" value="Subtilisin-like serine protease"/>
    <property type="match status" value="1"/>
</dbReference>
<keyword evidence="2 5" id="KW-0645">Protease</keyword>
<evidence type="ECO:0000313" key="10">
    <source>
        <dbReference type="EMBL" id="KAG0314432.1"/>
    </source>
</evidence>
<dbReference type="GO" id="GO:0005615">
    <property type="term" value="C:extracellular space"/>
    <property type="evidence" value="ECO:0007669"/>
    <property type="project" value="TreeGrafter"/>
</dbReference>
<dbReference type="InterPro" id="IPR036852">
    <property type="entry name" value="Peptidase_S8/S53_dom_sf"/>
</dbReference>
<dbReference type="SUPFAM" id="SSF52743">
    <property type="entry name" value="Subtilisin-like"/>
    <property type="match status" value="1"/>
</dbReference>
<dbReference type="PRINTS" id="PR00723">
    <property type="entry name" value="SUBTILISIN"/>
</dbReference>
<dbReference type="InterPro" id="IPR023827">
    <property type="entry name" value="Peptidase_S8_Asp-AS"/>
</dbReference>
<dbReference type="Pfam" id="PF00082">
    <property type="entry name" value="Peptidase_S8"/>
    <property type="match status" value="1"/>
</dbReference>
<feature type="signal peptide" evidence="8">
    <location>
        <begin position="1"/>
        <end position="27"/>
    </location>
</feature>
<dbReference type="PANTHER" id="PTHR43806:SF11">
    <property type="entry name" value="CEREVISIN-RELATED"/>
    <property type="match status" value="1"/>
</dbReference>
<feature type="region of interest" description="Disordered" evidence="7">
    <location>
        <begin position="468"/>
        <end position="497"/>
    </location>
</feature>
<feature type="compositionally biased region" description="Low complexity" evidence="7">
    <location>
        <begin position="487"/>
        <end position="497"/>
    </location>
</feature>
<protein>
    <recommendedName>
        <fullName evidence="9">Peptidase S8/S53 domain-containing protein</fullName>
    </recommendedName>
</protein>
<evidence type="ECO:0000256" key="2">
    <source>
        <dbReference type="ARBA" id="ARBA00022670"/>
    </source>
</evidence>
<dbReference type="EMBL" id="JAAAIN010000443">
    <property type="protein sequence ID" value="KAG0314432.1"/>
    <property type="molecule type" value="Genomic_DNA"/>
</dbReference>
<proteinExistence type="inferred from homology"/>
<evidence type="ECO:0000313" key="11">
    <source>
        <dbReference type="Proteomes" id="UP000823405"/>
    </source>
</evidence>
<feature type="chain" id="PRO_5040370052" description="Peptidase S8/S53 domain-containing protein" evidence="8">
    <location>
        <begin position="28"/>
        <end position="535"/>
    </location>
</feature>
<keyword evidence="8" id="KW-0732">Signal</keyword>
<dbReference type="InterPro" id="IPR034193">
    <property type="entry name" value="PCSK9_ProteinaseK-like"/>
</dbReference>
<dbReference type="InterPro" id="IPR015500">
    <property type="entry name" value="Peptidase_S8_subtilisin-rel"/>
</dbReference>
<evidence type="ECO:0000256" key="8">
    <source>
        <dbReference type="SAM" id="SignalP"/>
    </source>
</evidence>
<evidence type="ECO:0000256" key="6">
    <source>
        <dbReference type="RuleBase" id="RU003355"/>
    </source>
</evidence>
<dbReference type="PANTHER" id="PTHR43806">
    <property type="entry name" value="PEPTIDASE S8"/>
    <property type="match status" value="1"/>
</dbReference>
<dbReference type="InterPro" id="IPR050131">
    <property type="entry name" value="Peptidase_S8_subtilisin-like"/>
</dbReference>
<evidence type="ECO:0000259" key="9">
    <source>
        <dbReference type="Pfam" id="PF00082"/>
    </source>
</evidence>
<keyword evidence="3 5" id="KW-0378">Hydrolase</keyword>
<dbReference type="AlphaFoldDB" id="A0A9P6R810"/>
<dbReference type="PROSITE" id="PS51892">
    <property type="entry name" value="SUBTILASE"/>
    <property type="match status" value="1"/>
</dbReference>
<accession>A0A9P6R810</accession>
<feature type="compositionally biased region" description="Low complexity" evidence="7">
    <location>
        <begin position="468"/>
        <end position="480"/>
    </location>
</feature>
<name>A0A9P6R810_9FUNG</name>
<sequence>MTIALLSLARTITVLITVASATTTIHASPIQRKGLGHNTENNTAKGECPPGHISDCRYIVMMHPHKPINNIDQDEEVTIASTGTRSTRPTTHQQLQDPGWFKLLNTEINTNTNSNHNEQQEGVGSTTSSTTPTINSLEVGNLVWYSATMNPATAEQIQQQQHKLQIKYLIPDLPVQMYGHVQSHPPSWGLDRIDQRTDKLDGLYHYPRSAGQNVTIYVIDTGVNIDHKDFEGRAQHGPVFVQGGQQTDNADRNGHGTFVAALAAGATFGVAKKAQIVSLKALNDAGAGRLSNVLAAIEWVVKRHVSQGSSARSIINLSLGAEFNEPTNEAIQEAMRLGIHFSIAAGNDGKDACQFSPASTPGAMTVGATDKDDTIASYSNFGPCVAIFAPGSGIVSAWAGSDSATHVQSGTSMASPHVAGLMAMLLSESPAENIPVIAMNNRILGSVTKFSLNGQLVTDAPLPTSLLSISSTSTSTSHDTPLPPPSTSGTTTGSRGRPQILELHGKALARNLVYIGAVSHNPADETEIIDPPTSM</sequence>
<dbReference type="Gene3D" id="3.40.50.200">
    <property type="entry name" value="Peptidase S8/S53 domain"/>
    <property type="match status" value="1"/>
</dbReference>
<evidence type="ECO:0000256" key="7">
    <source>
        <dbReference type="SAM" id="MobiDB-lite"/>
    </source>
</evidence>
<feature type="active site" description="Charge relay system" evidence="5">
    <location>
        <position position="220"/>
    </location>
</feature>
<dbReference type="PROSITE" id="PS00136">
    <property type="entry name" value="SUBTILASE_ASP"/>
    <property type="match status" value="1"/>
</dbReference>
<dbReference type="Proteomes" id="UP000823405">
    <property type="component" value="Unassembled WGS sequence"/>
</dbReference>
<dbReference type="OrthoDB" id="206201at2759"/>
<feature type="region of interest" description="Disordered" evidence="7">
    <location>
        <begin position="110"/>
        <end position="133"/>
    </location>
</feature>
<dbReference type="InterPro" id="IPR023828">
    <property type="entry name" value="Peptidase_S8_Ser-AS"/>
</dbReference>
<evidence type="ECO:0000256" key="1">
    <source>
        <dbReference type="ARBA" id="ARBA00011073"/>
    </source>
</evidence>
<evidence type="ECO:0000256" key="4">
    <source>
        <dbReference type="ARBA" id="ARBA00022825"/>
    </source>
</evidence>
<feature type="active site" description="Charge relay system" evidence="5">
    <location>
        <position position="412"/>
    </location>
</feature>
<feature type="compositionally biased region" description="Polar residues" evidence="7">
    <location>
        <begin position="110"/>
        <end position="124"/>
    </location>
</feature>
<evidence type="ECO:0000256" key="3">
    <source>
        <dbReference type="ARBA" id="ARBA00022801"/>
    </source>
</evidence>
<evidence type="ECO:0000256" key="5">
    <source>
        <dbReference type="PROSITE-ProRule" id="PRU01240"/>
    </source>
</evidence>
<feature type="active site" description="Charge relay system" evidence="5">
    <location>
        <position position="255"/>
    </location>
</feature>
<dbReference type="GO" id="GO:0004252">
    <property type="term" value="F:serine-type endopeptidase activity"/>
    <property type="evidence" value="ECO:0007669"/>
    <property type="project" value="UniProtKB-UniRule"/>
</dbReference>
<comment type="similarity">
    <text evidence="1 5 6">Belongs to the peptidase S8 family.</text>
</comment>
<dbReference type="InterPro" id="IPR000209">
    <property type="entry name" value="Peptidase_S8/S53_dom"/>
</dbReference>
<organism evidence="10 11">
    <name type="scientific">Linnemannia gamsii</name>
    <dbReference type="NCBI Taxonomy" id="64522"/>
    <lineage>
        <taxon>Eukaryota</taxon>
        <taxon>Fungi</taxon>
        <taxon>Fungi incertae sedis</taxon>
        <taxon>Mucoromycota</taxon>
        <taxon>Mortierellomycotina</taxon>
        <taxon>Mortierellomycetes</taxon>
        <taxon>Mortierellales</taxon>
        <taxon>Mortierellaceae</taxon>
        <taxon>Linnemannia</taxon>
    </lineage>
</organism>
<feature type="domain" description="Peptidase S8/S53" evidence="9">
    <location>
        <begin position="211"/>
        <end position="431"/>
    </location>
</feature>
<dbReference type="CDD" id="cd04077">
    <property type="entry name" value="Peptidases_S8_PCSK9_ProteinaseK_like"/>
    <property type="match status" value="1"/>
</dbReference>